<evidence type="ECO:0008006" key="2">
    <source>
        <dbReference type="Google" id="ProtNLM"/>
    </source>
</evidence>
<name>X1A3Z9_9ZZZZ</name>
<dbReference type="PANTHER" id="PTHR30244:SF34">
    <property type="entry name" value="DTDP-4-AMINO-4,6-DIDEOXYGALACTOSE TRANSAMINASE"/>
    <property type="match status" value="1"/>
</dbReference>
<dbReference type="AlphaFoldDB" id="X1A3Z9"/>
<dbReference type="GO" id="GO:0000271">
    <property type="term" value="P:polysaccharide biosynthetic process"/>
    <property type="evidence" value="ECO:0007669"/>
    <property type="project" value="TreeGrafter"/>
</dbReference>
<dbReference type="GO" id="GO:0008483">
    <property type="term" value="F:transaminase activity"/>
    <property type="evidence" value="ECO:0007669"/>
    <property type="project" value="TreeGrafter"/>
</dbReference>
<feature type="non-terminal residue" evidence="1">
    <location>
        <position position="99"/>
    </location>
</feature>
<reference evidence="1" key="1">
    <citation type="journal article" date="2014" name="Front. Microbiol.">
        <title>High frequency of phylogenetically diverse reductive dehalogenase-homologous genes in deep subseafloor sedimentary metagenomes.</title>
        <authorList>
            <person name="Kawai M."/>
            <person name="Futagami T."/>
            <person name="Toyoda A."/>
            <person name="Takaki Y."/>
            <person name="Nishi S."/>
            <person name="Hori S."/>
            <person name="Arai W."/>
            <person name="Tsubouchi T."/>
            <person name="Morono Y."/>
            <person name="Uchiyama I."/>
            <person name="Ito T."/>
            <person name="Fujiyama A."/>
            <person name="Inagaki F."/>
            <person name="Takami H."/>
        </authorList>
    </citation>
    <scope>NUCLEOTIDE SEQUENCE</scope>
    <source>
        <strain evidence="1">Expedition CK06-06</strain>
    </source>
</reference>
<dbReference type="InterPro" id="IPR000653">
    <property type="entry name" value="DegT/StrS_aminotransferase"/>
</dbReference>
<gene>
    <name evidence="1" type="ORF">S01H4_35132</name>
</gene>
<organism evidence="1">
    <name type="scientific">marine sediment metagenome</name>
    <dbReference type="NCBI Taxonomy" id="412755"/>
    <lineage>
        <taxon>unclassified sequences</taxon>
        <taxon>metagenomes</taxon>
        <taxon>ecological metagenomes</taxon>
    </lineage>
</organism>
<dbReference type="PANTHER" id="PTHR30244">
    <property type="entry name" value="TRANSAMINASE"/>
    <property type="match status" value="1"/>
</dbReference>
<dbReference type="InterPro" id="IPR015424">
    <property type="entry name" value="PyrdxlP-dep_Trfase"/>
</dbReference>
<dbReference type="GO" id="GO:0030170">
    <property type="term" value="F:pyridoxal phosphate binding"/>
    <property type="evidence" value="ECO:0007669"/>
    <property type="project" value="TreeGrafter"/>
</dbReference>
<evidence type="ECO:0000313" key="1">
    <source>
        <dbReference type="EMBL" id="GAG76499.1"/>
    </source>
</evidence>
<protein>
    <recommendedName>
        <fullName evidence="2">Aminotransferase class I/classII domain-containing protein</fullName>
    </recommendedName>
</protein>
<sequence length="99" mass="10692">MIHLFRPDVGIREMVAVARVIASRWIGNGPLTKQFVQAWADHLGVCHEQLVPLATGSDALCLTMELLDIGVGDEVIMPSIHFVGAANAVLRRGATPVFC</sequence>
<dbReference type="Pfam" id="PF01041">
    <property type="entry name" value="DegT_DnrJ_EryC1"/>
    <property type="match status" value="1"/>
</dbReference>
<comment type="caution">
    <text evidence="1">The sequence shown here is derived from an EMBL/GenBank/DDBJ whole genome shotgun (WGS) entry which is preliminary data.</text>
</comment>
<dbReference type="InterPro" id="IPR015421">
    <property type="entry name" value="PyrdxlP-dep_Trfase_major"/>
</dbReference>
<dbReference type="SUPFAM" id="SSF53383">
    <property type="entry name" value="PLP-dependent transferases"/>
    <property type="match status" value="1"/>
</dbReference>
<dbReference type="EMBL" id="BART01018644">
    <property type="protein sequence ID" value="GAG76499.1"/>
    <property type="molecule type" value="Genomic_DNA"/>
</dbReference>
<accession>X1A3Z9</accession>
<proteinExistence type="predicted"/>
<dbReference type="Gene3D" id="3.40.640.10">
    <property type="entry name" value="Type I PLP-dependent aspartate aminotransferase-like (Major domain)"/>
    <property type="match status" value="1"/>
</dbReference>